<protein>
    <submittedName>
        <fullName evidence="2">Uncharacterized protein</fullName>
    </submittedName>
</protein>
<feature type="region of interest" description="Disordered" evidence="1">
    <location>
        <begin position="1"/>
        <end position="23"/>
    </location>
</feature>
<accession>A0A8H5HAC7</accession>
<feature type="region of interest" description="Disordered" evidence="1">
    <location>
        <begin position="69"/>
        <end position="97"/>
    </location>
</feature>
<evidence type="ECO:0000256" key="1">
    <source>
        <dbReference type="SAM" id="MobiDB-lite"/>
    </source>
</evidence>
<organism evidence="2 3">
    <name type="scientific">Tricholomella constricta</name>
    <dbReference type="NCBI Taxonomy" id="117010"/>
    <lineage>
        <taxon>Eukaryota</taxon>
        <taxon>Fungi</taxon>
        <taxon>Dikarya</taxon>
        <taxon>Basidiomycota</taxon>
        <taxon>Agaricomycotina</taxon>
        <taxon>Agaricomycetes</taxon>
        <taxon>Agaricomycetidae</taxon>
        <taxon>Agaricales</taxon>
        <taxon>Tricholomatineae</taxon>
        <taxon>Lyophyllaceae</taxon>
        <taxon>Tricholomella</taxon>
    </lineage>
</organism>
<dbReference type="AlphaFoldDB" id="A0A8H5HAC7"/>
<sequence length="123" mass="13593">MSKSPTDAREIVLKKGKHKTHSEPIRIRTRTKPTNQQTNKPTQPARALRVVRSPALAKVPRQRIVYVSPAPTTPQKSASDRDRVFRSAQARPPSAFGAAQARLSISISITITINIGISINNQY</sequence>
<comment type="caution">
    <text evidence="2">The sequence shown here is derived from an EMBL/GenBank/DDBJ whole genome shotgun (WGS) entry which is preliminary data.</text>
</comment>
<reference evidence="2 3" key="1">
    <citation type="journal article" date="2020" name="ISME J.">
        <title>Uncovering the hidden diversity of litter-decomposition mechanisms in mushroom-forming fungi.</title>
        <authorList>
            <person name="Floudas D."/>
            <person name="Bentzer J."/>
            <person name="Ahren D."/>
            <person name="Johansson T."/>
            <person name="Persson P."/>
            <person name="Tunlid A."/>
        </authorList>
    </citation>
    <scope>NUCLEOTIDE SEQUENCE [LARGE SCALE GENOMIC DNA]</scope>
    <source>
        <strain evidence="2 3">CBS 661.87</strain>
    </source>
</reference>
<evidence type="ECO:0000313" key="2">
    <source>
        <dbReference type="EMBL" id="KAF5379678.1"/>
    </source>
</evidence>
<evidence type="ECO:0000313" key="3">
    <source>
        <dbReference type="Proteomes" id="UP000565441"/>
    </source>
</evidence>
<feature type="compositionally biased region" description="Basic and acidic residues" evidence="1">
    <location>
        <begin position="1"/>
        <end position="13"/>
    </location>
</feature>
<dbReference type="Proteomes" id="UP000565441">
    <property type="component" value="Unassembled WGS sequence"/>
</dbReference>
<dbReference type="EMBL" id="JAACJP010000015">
    <property type="protein sequence ID" value="KAF5379678.1"/>
    <property type="molecule type" value="Genomic_DNA"/>
</dbReference>
<gene>
    <name evidence="2" type="ORF">D9615_005805</name>
</gene>
<keyword evidence="3" id="KW-1185">Reference proteome</keyword>
<proteinExistence type="predicted"/>
<name>A0A8H5HAC7_9AGAR</name>